<proteinExistence type="inferred from homology"/>
<feature type="signal peptide" evidence="3">
    <location>
        <begin position="1"/>
        <end position="28"/>
    </location>
</feature>
<feature type="compositionally biased region" description="Polar residues" evidence="2">
    <location>
        <begin position="202"/>
        <end position="225"/>
    </location>
</feature>
<feature type="domain" description="LysM" evidence="4">
    <location>
        <begin position="90"/>
        <end position="134"/>
    </location>
</feature>
<dbReference type="PANTHER" id="PTHR21666:SF263">
    <property type="entry name" value="MUREIN HYDROLASE ACTIVATOR NLPD"/>
    <property type="match status" value="1"/>
</dbReference>
<dbReference type="SMART" id="SM00257">
    <property type="entry name" value="LysM"/>
    <property type="match status" value="1"/>
</dbReference>
<evidence type="ECO:0000259" key="4">
    <source>
        <dbReference type="PROSITE" id="PS51782"/>
    </source>
</evidence>
<dbReference type="Gene3D" id="3.10.350.10">
    <property type="entry name" value="LysM domain"/>
    <property type="match status" value="1"/>
</dbReference>
<dbReference type="GO" id="GO:0009279">
    <property type="term" value="C:cell outer membrane"/>
    <property type="evidence" value="ECO:0007669"/>
    <property type="project" value="TreeGrafter"/>
</dbReference>
<reference evidence="6" key="1">
    <citation type="submission" date="2017-06" db="EMBL/GenBank/DDBJ databases">
        <title>Whole genome sequence of Laribacter hongkongensis LHGZ1.</title>
        <authorList>
            <person name="Chen D."/>
            <person name="Wu H."/>
            <person name="Chen J."/>
        </authorList>
    </citation>
    <scope>NUCLEOTIDE SEQUENCE [LARGE SCALE GENOMIC DNA]</scope>
    <source>
        <strain evidence="6">LHGZ1</strain>
    </source>
</reference>
<sequence>MMFLACKRVARFAWCGGVLLLSGCSALEQPAAPIVQHGNAGQQADAAPRPVTEASTAYAAPAASRITPVGSTPVGENATAGQADMTGLPETYTVKPGDNLFRIALNHGMGYRELAELNGISNPADIKVGQTLRIQVKDDGRAPTAASPQADSSQQPAGASAAPVYATGATQSGDGSIKQHPKGLKLPYSPAAAEQLARESQAAGNTAPSGATATPDKPTSSQGDKTANKPVPEPAGKTDTRPAAPRAADADTPESGWQWPVSGSPSKYDERTKGVDIPGKMGQPVQAAADGKVVYSGTGLRGYGKLIIIKHNKAFLSAYAHNNTLLVKEGQAVRKGQKIAEMGNSDADKTKLHFELRRYGKPVDPYNYMPQL</sequence>
<organism evidence="5 6">
    <name type="scientific">Laribacter hongkongensis</name>
    <dbReference type="NCBI Taxonomy" id="168471"/>
    <lineage>
        <taxon>Bacteria</taxon>
        <taxon>Pseudomonadati</taxon>
        <taxon>Pseudomonadota</taxon>
        <taxon>Betaproteobacteria</taxon>
        <taxon>Neisseriales</taxon>
        <taxon>Aquaspirillaceae</taxon>
        <taxon>Laribacter</taxon>
    </lineage>
</organism>
<dbReference type="Gene3D" id="2.70.70.10">
    <property type="entry name" value="Glucose Permease (Domain IIA)"/>
    <property type="match status" value="1"/>
</dbReference>
<dbReference type="GO" id="GO:0004222">
    <property type="term" value="F:metalloendopeptidase activity"/>
    <property type="evidence" value="ECO:0007669"/>
    <property type="project" value="TreeGrafter"/>
</dbReference>
<dbReference type="PROSITE" id="PS51782">
    <property type="entry name" value="LYSM"/>
    <property type="match status" value="1"/>
</dbReference>
<feature type="region of interest" description="Disordered" evidence="2">
    <location>
        <begin position="68"/>
        <end position="91"/>
    </location>
</feature>
<dbReference type="SUPFAM" id="SSF51261">
    <property type="entry name" value="Duplicated hybrid motif"/>
    <property type="match status" value="1"/>
</dbReference>
<dbReference type="AlphaFoldDB" id="A0A248LFF8"/>
<feature type="region of interest" description="Disordered" evidence="2">
    <location>
        <begin position="137"/>
        <end position="270"/>
    </location>
</feature>
<evidence type="ECO:0000313" key="6">
    <source>
        <dbReference type="Proteomes" id="UP000197424"/>
    </source>
</evidence>
<dbReference type="InterPro" id="IPR018392">
    <property type="entry name" value="LysM"/>
</dbReference>
<accession>A0A248LFF8</accession>
<protein>
    <submittedName>
        <fullName evidence="5">Peptidase M23</fullName>
    </submittedName>
</protein>
<dbReference type="PANTHER" id="PTHR21666">
    <property type="entry name" value="PEPTIDASE-RELATED"/>
    <property type="match status" value="1"/>
</dbReference>
<dbReference type="InterPro" id="IPR016047">
    <property type="entry name" value="M23ase_b-sheet_dom"/>
</dbReference>
<dbReference type="CDD" id="cd12797">
    <property type="entry name" value="M23_peptidase"/>
    <property type="match status" value="1"/>
</dbReference>
<dbReference type="PROSITE" id="PS51257">
    <property type="entry name" value="PROKAR_LIPOPROTEIN"/>
    <property type="match status" value="1"/>
</dbReference>
<keyword evidence="3" id="KW-0732">Signal</keyword>
<gene>
    <name evidence="5" type="ORF">LHGZ1_0373</name>
</gene>
<feature type="compositionally biased region" description="Low complexity" evidence="2">
    <location>
        <begin position="142"/>
        <end position="163"/>
    </location>
</feature>
<dbReference type="InterPro" id="IPR050570">
    <property type="entry name" value="Cell_wall_metabolism_enzyme"/>
</dbReference>
<dbReference type="Pfam" id="PF01551">
    <property type="entry name" value="Peptidase_M23"/>
    <property type="match status" value="1"/>
</dbReference>
<evidence type="ECO:0000256" key="3">
    <source>
        <dbReference type="SAM" id="SignalP"/>
    </source>
</evidence>
<dbReference type="GO" id="GO:0032153">
    <property type="term" value="C:cell division site"/>
    <property type="evidence" value="ECO:0007669"/>
    <property type="project" value="TreeGrafter"/>
</dbReference>
<evidence type="ECO:0000256" key="2">
    <source>
        <dbReference type="SAM" id="MobiDB-lite"/>
    </source>
</evidence>
<comment type="similarity">
    <text evidence="1">Belongs to the E.coli NlpD/Haemophilus LppB family.</text>
</comment>
<dbReference type="InterPro" id="IPR036779">
    <property type="entry name" value="LysM_dom_sf"/>
</dbReference>
<dbReference type="EMBL" id="CP022115">
    <property type="protein sequence ID" value="ASJ23204.1"/>
    <property type="molecule type" value="Genomic_DNA"/>
</dbReference>
<evidence type="ECO:0000256" key="1">
    <source>
        <dbReference type="ARBA" id="ARBA00038420"/>
    </source>
</evidence>
<dbReference type="CDD" id="cd00118">
    <property type="entry name" value="LysM"/>
    <property type="match status" value="1"/>
</dbReference>
<name>A0A248LFF8_9NEIS</name>
<dbReference type="Proteomes" id="UP000197424">
    <property type="component" value="Chromosome"/>
</dbReference>
<dbReference type="SUPFAM" id="SSF54106">
    <property type="entry name" value="LysM domain"/>
    <property type="match status" value="1"/>
</dbReference>
<evidence type="ECO:0000313" key="5">
    <source>
        <dbReference type="EMBL" id="ASJ23204.1"/>
    </source>
</evidence>
<dbReference type="InterPro" id="IPR011055">
    <property type="entry name" value="Dup_hybrid_motif"/>
</dbReference>
<feature type="chain" id="PRO_5013100429" evidence="3">
    <location>
        <begin position="29"/>
        <end position="372"/>
    </location>
</feature>
<dbReference type="Pfam" id="PF01476">
    <property type="entry name" value="LysM"/>
    <property type="match status" value="1"/>
</dbReference>